<dbReference type="SUPFAM" id="SSF55021">
    <property type="entry name" value="ACT-like"/>
    <property type="match status" value="1"/>
</dbReference>
<dbReference type="Gene3D" id="3.30.70.260">
    <property type="match status" value="1"/>
</dbReference>
<evidence type="ECO:0000256" key="9">
    <source>
        <dbReference type="ARBA" id="ARBA00049040"/>
    </source>
</evidence>
<organism evidence="12 13">
    <name type="scientific">Staphylococcus casei</name>
    <dbReference type="NCBI Taxonomy" id="201828"/>
    <lineage>
        <taxon>Bacteria</taxon>
        <taxon>Bacillati</taxon>
        <taxon>Bacillota</taxon>
        <taxon>Bacilli</taxon>
        <taxon>Bacillales</taxon>
        <taxon>Staphylococcaceae</taxon>
        <taxon>Staphylococcus</taxon>
    </lineage>
</organism>
<dbReference type="Pfam" id="PF01842">
    <property type="entry name" value="ACT"/>
    <property type="match status" value="1"/>
</dbReference>
<evidence type="ECO:0000256" key="5">
    <source>
        <dbReference type="ARBA" id="ARBA00023002"/>
    </source>
</evidence>
<dbReference type="Pfam" id="PF00389">
    <property type="entry name" value="2-Hacid_dh"/>
    <property type="match status" value="1"/>
</dbReference>
<evidence type="ECO:0000256" key="3">
    <source>
        <dbReference type="ARBA" id="ARBA00005854"/>
    </source>
</evidence>
<keyword evidence="6 10" id="KW-0520">NAD</keyword>
<dbReference type="InterPro" id="IPR006139">
    <property type="entry name" value="D-isomer_2_OHA_DH_cat_dom"/>
</dbReference>
<dbReference type="SUPFAM" id="SSF143548">
    <property type="entry name" value="Serine metabolism enzymes domain"/>
    <property type="match status" value="1"/>
</dbReference>
<feature type="domain" description="ACT" evidence="11">
    <location>
        <begin position="456"/>
        <end position="531"/>
    </location>
</feature>
<dbReference type="InterPro" id="IPR029009">
    <property type="entry name" value="ASB_dom_sf"/>
</dbReference>
<comment type="catalytic activity">
    <reaction evidence="8 10">
        <text>(2R)-3-phosphoglycerate + NAD(+) = 3-phosphooxypyruvate + NADH + H(+)</text>
        <dbReference type="Rhea" id="RHEA:12641"/>
        <dbReference type="ChEBI" id="CHEBI:15378"/>
        <dbReference type="ChEBI" id="CHEBI:18110"/>
        <dbReference type="ChEBI" id="CHEBI:57540"/>
        <dbReference type="ChEBI" id="CHEBI:57945"/>
        <dbReference type="ChEBI" id="CHEBI:58272"/>
        <dbReference type="EC" id="1.1.1.95"/>
    </reaction>
</comment>
<reference evidence="12 13" key="1">
    <citation type="journal article" date="2024" name="ISME J.">
        <title>Staphylococcus epidermidis bacteriocin A37 kills natural competitors with a unique mechanism of action.</title>
        <authorList>
            <person name="Puls J.S."/>
            <person name="Winnerling B."/>
            <person name="Power J.J."/>
            <person name="Kruger A.M."/>
            <person name="Brajtenbach D."/>
            <person name="Johnson M."/>
            <person name="Bilici K."/>
            <person name="Camus L."/>
            <person name="Fliesswasser T."/>
            <person name="Schneider T."/>
            <person name="Sahl H.G."/>
            <person name="Ghosal D."/>
            <person name="Kubitscheck U."/>
            <person name="Heilbronner S."/>
            <person name="Grein F."/>
        </authorList>
    </citation>
    <scope>NUCLEOTIDE SEQUENCE [LARGE SCALE GENOMIC DNA]</scope>
    <source>
        <strain evidence="12 13">SCK7</strain>
    </source>
</reference>
<dbReference type="EC" id="1.1.1.95" evidence="10"/>
<dbReference type="InterPro" id="IPR045865">
    <property type="entry name" value="ACT-like_dom_sf"/>
</dbReference>
<keyword evidence="5 10" id="KW-0560">Oxidoreductase</keyword>
<evidence type="ECO:0000313" key="12">
    <source>
        <dbReference type="EMBL" id="WZG09140.1"/>
    </source>
</evidence>
<dbReference type="NCBIfam" id="TIGR01327">
    <property type="entry name" value="PGDH"/>
    <property type="match status" value="1"/>
</dbReference>
<dbReference type="PROSITE" id="PS51671">
    <property type="entry name" value="ACT"/>
    <property type="match status" value="1"/>
</dbReference>
<evidence type="ECO:0000256" key="2">
    <source>
        <dbReference type="ARBA" id="ARBA00005216"/>
    </source>
</evidence>
<evidence type="ECO:0000256" key="7">
    <source>
        <dbReference type="ARBA" id="ARBA00048126"/>
    </source>
</evidence>
<dbReference type="GO" id="GO:0004617">
    <property type="term" value="F:phosphoglycerate dehydrogenase activity"/>
    <property type="evidence" value="ECO:0007669"/>
    <property type="project" value="UniProtKB-EC"/>
</dbReference>
<evidence type="ECO:0000313" key="13">
    <source>
        <dbReference type="Proteomes" id="UP001468345"/>
    </source>
</evidence>
<gene>
    <name evidence="12" type="primary">serA</name>
    <name evidence="12" type="ORF">SHJJP9002_001083</name>
</gene>
<protein>
    <recommendedName>
        <fullName evidence="4 10">D-3-phosphoglycerate dehydrogenase</fullName>
        <ecNumber evidence="10">1.1.1.95</ecNumber>
    </recommendedName>
</protein>
<evidence type="ECO:0000256" key="6">
    <source>
        <dbReference type="ARBA" id="ARBA00023027"/>
    </source>
</evidence>
<accession>A0ABZ2WB65</accession>
<dbReference type="Pfam" id="PF19304">
    <property type="entry name" value="PGDH_inter"/>
    <property type="match status" value="1"/>
</dbReference>
<comment type="similarity">
    <text evidence="3 10">Belongs to the D-isomer specific 2-hydroxyacid dehydrogenase family.</text>
</comment>
<name>A0ABZ2WB65_9STAP</name>
<dbReference type="SUPFAM" id="SSF51735">
    <property type="entry name" value="NAD(P)-binding Rossmann-fold domains"/>
    <property type="match status" value="1"/>
</dbReference>
<dbReference type="InterPro" id="IPR006140">
    <property type="entry name" value="D-isomer_DH_NAD-bd"/>
</dbReference>
<dbReference type="PANTHER" id="PTHR42938">
    <property type="entry name" value="FORMATE DEHYDROGENASE 1"/>
    <property type="match status" value="1"/>
</dbReference>
<dbReference type="CDD" id="cd04902">
    <property type="entry name" value="ACT_3PGDH-xct"/>
    <property type="match status" value="1"/>
</dbReference>
<dbReference type="CDD" id="cd12173">
    <property type="entry name" value="PGDH_4"/>
    <property type="match status" value="1"/>
</dbReference>
<dbReference type="Proteomes" id="UP001468345">
    <property type="component" value="Chromosome"/>
</dbReference>
<sequence length="538" mass="59120">MYKILVSDPISPEGLKSLFDHKDFEIETNTELNERELIEKIVDFEGLIVRSQTQVTADIIAAAPNLKVIARAGVGVDNIDVDAATKHGVIVINAPDGNTISATEHSMAMILSMARNIPQAHLSLKDGRWDRKTFRGTELYNKTLGVIGAGRIGLGVAKRAQSFGMHILAFDPYLSEDKAKELNVTRATVEEIAEQADFVTVHTPLTPKTKGIVGEAFFEKAKPTLQIINVARGGIIDEEALLKALDNNQIQTAAIDVFETEPATESPLVKHDKVIVTPHLGASTVEAQEKVAVSVANEIIDIFENGNVLNAINAPKMTYSEINDELKPYIELTKLTGEVGIQLLEKAPRELQIKYEGDIALDDTSLLTRTLVSGVLRQDLGERVNLINALVLLNEQGVSYNIEKNTKHRGFSNYIELTLINKDTKITIGATVLNGYGPRIVRINDYPVDFKPEQYQLVVNHTDKPGIVGHTGQILGEYNINIASMHLGRTNQGGNALMVLSIDHPVNEDVIKSLYSIEGFNLVRNVELDIVNEPSYNI</sequence>
<evidence type="ECO:0000256" key="1">
    <source>
        <dbReference type="ARBA" id="ARBA00003800"/>
    </source>
</evidence>
<dbReference type="PROSITE" id="PS00065">
    <property type="entry name" value="D_2_HYDROXYACID_DH_1"/>
    <property type="match status" value="1"/>
</dbReference>
<proteinExistence type="inferred from homology"/>
<keyword evidence="13" id="KW-1185">Reference proteome</keyword>
<dbReference type="InterPro" id="IPR029752">
    <property type="entry name" value="D-isomer_DH_CS1"/>
</dbReference>
<comment type="pathway">
    <text evidence="2 10">Amino-acid biosynthesis; L-serine biosynthesis; L-serine from 3-phospho-D-glycerate: step 1/3.</text>
</comment>
<keyword evidence="10" id="KW-0718">Serine biosynthesis</keyword>
<comment type="catalytic activity">
    <reaction evidence="9">
        <text>(R)-lactate + NAD(+) = pyruvate + NADH + H(+)</text>
        <dbReference type="Rhea" id="RHEA:16369"/>
        <dbReference type="ChEBI" id="CHEBI:15361"/>
        <dbReference type="ChEBI" id="CHEBI:15378"/>
        <dbReference type="ChEBI" id="CHEBI:16004"/>
        <dbReference type="ChEBI" id="CHEBI:57540"/>
        <dbReference type="ChEBI" id="CHEBI:57945"/>
        <dbReference type="EC" id="1.1.1.28"/>
    </reaction>
</comment>
<dbReference type="InterPro" id="IPR036291">
    <property type="entry name" value="NAD(P)-bd_dom_sf"/>
</dbReference>
<evidence type="ECO:0000256" key="10">
    <source>
        <dbReference type="RuleBase" id="RU363003"/>
    </source>
</evidence>
<dbReference type="PANTHER" id="PTHR42938:SF47">
    <property type="entry name" value="HYDROXYPYRUVATE REDUCTASE"/>
    <property type="match status" value="1"/>
</dbReference>
<evidence type="ECO:0000259" key="11">
    <source>
        <dbReference type="PROSITE" id="PS51671"/>
    </source>
</evidence>
<evidence type="ECO:0000256" key="8">
    <source>
        <dbReference type="ARBA" id="ARBA00048731"/>
    </source>
</evidence>
<dbReference type="Gene3D" id="3.30.1330.90">
    <property type="entry name" value="D-3-phosphoglycerate dehydrogenase, domain 3"/>
    <property type="match status" value="1"/>
</dbReference>
<dbReference type="RefSeq" id="WP_069823821.1">
    <property type="nucleotide sequence ID" value="NZ_CP125718.1"/>
</dbReference>
<dbReference type="InterPro" id="IPR002912">
    <property type="entry name" value="ACT_dom"/>
</dbReference>
<dbReference type="Gene3D" id="3.40.50.720">
    <property type="entry name" value="NAD(P)-binding Rossmann-like Domain"/>
    <property type="match status" value="2"/>
</dbReference>
<dbReference type="InterPro" id="IPR006236">
    <property type="entry name" value="PGDH"/>
</dbReference>
<comment type="function">
    <text evidence="1">Catalyzes the reversible oxidation of 3-phospho-D-glycerate to 3-phosphonooxypyruvate, the first step of the phosphorylated L-serine biosynthesis pathway. Also catalyzes the reversible oxidation of 2-hydroxyglutarate to 2-oxoglutarate.</text>
</comment>
<keyword evidence="10" id="KW-0028">Amino-acid biosynthesis</keyword>
<evidence type="ECO:0000256" key="4">
    <source>
        <dbReference type="ARBA" id="ARBA00021582"/>
    </source>
</evidence>
<dbReference type="EMBL" id="CP133006">
    <property type="protein sequence ID" value="WZG09140.1"/>
    <property type="molecule type" value="Genomic_DNA"/>
</dbReference>
<dbReference type="Pfam" id="PF02826">
    <property type="entry name" value="2-Hacid_dh_C"/>
    <property type="match status" value="1"/>
</dbReference>
<comment type="catalytic activity">
    <reaction evidence="7">
        <text>(R)-2-hydroxyglutarate + NAD(+) = 2-oxoglutarate + NADH + H(+)</text>
        <dbReference type="Rhea" id="RHEA:49612"/>
        <dbReference type="ChEBI" id="CHEBI:15378"/>
        <dbReference type="ChEBI" id="CHEBI:15801"/>
        <dbReference type="ChEBI" id="CHEBI:16810"/>
        <dbReference type="ChEBI" id="CHEBI:57540"/>
        <dbReference type="ChEBI" id="CHEBI:57945"/>
        <dbReference type="EC" id="1.1.1.399"/>
    </reaction>
</comment>
<dbReference type="SUPFAM" id="SSF52283">
    <property type="entry name" value="Formate/glycerate dehydrogenase catalytic domain-like"/>
    <property type="match status" value="1"/>
</dbReference>
<dbReference type="InterPro" id="IPR045626">
    <property type="entry name" value="PGDH_ASB_dom"/>
</dbReference>